<dbReference type="PROSITE" id="PS00107">
    <property type="entry name" value="PROTEIN_KINASE_ATP"/>
    <property type="match status" value="1"/>
</dbReference>
<name>L7U6X1_MYXSD</name>
<dbReference type="InterPro" id="IPR008271">
    <property type="entry name" value="Ser/Thr_kinase_AS"/>
</dbReference>
<dbReference type="Proteomes" id="UP000011131">
    <property type="component" value="Chromosome"/>
</dbReference>
<keyword evidence="7" id="KW-0472">Membrane</keyword>
<evidence type="ECO:0000256" key="1">
    <source>
        <dbReference type="ARBA" id="ARBA00022679"/>
    </source>
</evidence>
<dbReference type="eggNOG" id="COG0515">
    <property type="taxonomic scope" value="Bacteria"/>
</dbReference>
<keyword evidence="1" id="KW-0808">Transferase</keyword>
<reference evidence="9 10" key="1">
    <citation type="journal article" date="2013" name="Genome Announc.">
        <title>Complete genome sequence of Myxococcus stipitatus strain DSM 14675, a fruiting myxobacterium.</title>
        <authorList>
            <person name="Huntley S."/>
            <person name="Kneip S."/>
            <person name="Treuner-Lange A."/>
            <person name="Sogaard-Andersen L."/>
        </authorList>
    </citation>
    <scope>NUCLEOTIDE SEQUENCE [LARGE SCALE GENOMIC DNA]</scope>
    <source>
        <strain evidence="10">DSM 14675 / JCM 12634 / Mx s8</strain>
    </source>
</reference>
<dbReference type="KEGG" id="msd:MYSTI_00880"/>
<feature type="region of interest" description="Disordered" evidence="6">
    <location>
        <begin position="451"/>
        <end position="493"/>
    </location>
</feature>
<keyword evidence="9" id="KW-0723">Serine/threonine-protein kinase</keyword>
<dbReference type="InterPro" id="IPR000719">
    <property type="entry name" value="Prot_kinase_dom"/>
</dbReference>
<dbReference type="Pfam" id="PF00069">
    <property type="entry name" value="Pkinase"/>
    <property type="match status" value="1"/>
</dbReference>
<dbReference type="CDD" id="cd14014">
    <property type="entry name" value="STKc_PknB_like"/>
    <property type="match status" value="1"/>
</dbReference>
<dbReference type="HOGENOM" id="CLU_019778_0_0_7"/>
<evidence type="ECO:0000256" key="4">
    <source>
        <dbReference type="ARBA" id="ARBA00022840"/>
    </source>
</evidence>
<evidence type="ECO:0000259" key="8">
    <source>
        <dbReference type="PROSITE" id="PS50011"/>
    </source>
</evidence>
<evidence type="ECO:0000256" key="7">
    <source>
        <dbReference type="SAM" id="Phobius"/>
    </source>
</evidence>
<protein>
    <submittedName>
        <fullName evidence="9">Putative serine/threonine protein kinase</fullName>
    </submittedName>
</protein>
<feature type="region of interest" description="Disordered" evidence="6">
    <location>
        <begin position="313"/>
        <end position="376"/>
    </location>
</feature>
<evidence type="ECO:0000313" key="9">
    <source>
        <dbReference type="EMBL" id="AGC42229.1"/>
    </source>
</evidence>
<keyword evidence="2 5" id="KW-0547">Nucleotide-binding</keyword>
<feature type="binding site" evidence="5">
    <location>
        <position position="49"/>
    </location>
    <ligand>
        <name>ATP</name>
        <dbReference type="ChEBI" id="CHEBI:30616"/>
    </ligand>
</feature>
<accession>L7U6X1</accession>
<evidence type="ECO:0000256" key="3">
    <source>
        <dbReference type="ARBA" id="ARBA00022777"/>
    </source>
</evidence>
<dbReference type="EMBL" id="CP004025">
    <property type="protein sequence ID" value="AGC42229.1"/>
    <property type="molecule type" value="Genomic_DNA"/>
</dbReference>
<keyword evidence="7" id="KW-1133">Transmembrane helix</keyword>
<sequence>MSSSTTKDIPLGTVLRDTYEISGVLGRGGMGTVFLARHLRLPGRQVAIKVLRHDASLGKEVYLRFRREAEIASRLGHPNIVEVIDFDALEDGSPFLVMEHLRGVPLSRRLRKGAPLTLPEVYSIARQMGSALQAAHGAGVVHRDLKPGNVFLVPMEVAGMPVEHVKLLDFGISKIIDSKTVQTQDAILLGTPQYMAPEQATGKNKEVDPRTDIFSFGCMVYEMLARRLPFKDEGILAELIYRIVYDPPEPLAALAPEAPAQVVRAVEKALAKRPEDRFADVSAFIAALTGTPLRTLTPPPDAPRLAPVQAVPQGPTATVQPRPIASPPSRPPTVPAAPRRPPPDRGAAHALAEPVQRATRDESGHAADGQQRLERDAAPLSNGQHRLERAAAVHAVEAPQGPVSRSPESAPVGLFGKSVRVSPPKVPPIVLAPPVPDDALPRPLSLGPPVSALAAKPLPTRPNVSESPAATPPVSEEPDAFPEPETIRSPSHGVVSLSPRQRWVRVAVVMGVLAALGAGLWMLRASRASSRTPPVVPSTGATSRVVPDHGMSRGTSFDA</sequence>
<dbReference type="RefSeq" id="WP_015346492.1">
    <property type="nucleotide sequence ID" value="NC_020126.1"/>
</dbReference>
<dbReference type="OrthoDB" id="9801841at2"/>
<dbReference type="PROSITE" id="PS50011">
    <property type="entry name" value="PROTEIN_KINASE_DOM"/>
    <property type="match status" value="1"/>
</dbReference>
<dbReference type="PROSITE" id="PS00108">
    <property type="entry name" value="PROTEIN_KINASE_ST"/>
    <property type="match status" value="1"/>
</dbReference>
<evidence type="ECO:0000256" key="6">
    <source>
        <dbReference type="SAM" id="MobiDB-lite"/>
    </source>
</evidence>
<feature type="compositionally biased region" description="Pro residues" evidence="6">
    <location>
        <begin position="324"/>
        <end position="340"/>
    </location>
</feature>
<feature type="region of interest" description="Disordered" evidence="6">
    <location>
        <begin position="528"/>
        <end position="559"/>
    </location>
</feature>
<keyword evidence="3 9" id="KW-0418">Kinase</keyword>
<feature type="transmembrane region" description="Helical" evidence="7">
    <location>
        <begin position="503"/>
        <end position="523"/>
    </location>
</feature>
<feature type="domain" description="Protein kinase" evidence="8">
    <location>
        <begin position="19"/>
        <end position="294"/>
    </location>
</feature>
<dbReference type="Gene3D" id="3.30.200.20">
    <property type="entry name" value="Phosphorylase Kinase, domain 1"/>
    <property type="match status" value="1"/>
</dbReference>
<dbReference type="InterPro" id="IPR017441">
    <property type="entry name" value="Protein_kinase_ATP_BS"/>
</dbReference>
<dbReference type="PANTHER" id="PTHR43289:SF6">
    <property type="entry name" value="SERINE_THREONINE-PROTEIN KINASE NEKL-3"/>
    <property type="match status" value="1"/>
</dbReference>
<dbReference type="PANTHER" id="PTHR43289">
    <property type="entry name" value="MITOGEN-ACTIVATED PROTEIN KINASE KINASE KINASE 20-RELATED"/>
    <property type="match status" value="1"/>
</dbReference>
<keyword evidence="10" id="KW-1185">Reference proteome</keyword>
<dbReference type="SUPFAM" id="SSF56112">
    <property type="entry name" value="Protein kinase-like (PK-like)"/>
    <property type="match status" value="1"/>
</dbReference>
<gene>
    <name evidence="9" type="ordered locus">MYSTI_00880</name>
</gene>
<dbReference type="InterPro" id="IPR011009">
    <property type="entry name" value="Kinase-like_dom_sf"/>
</dbReference>
<dbReference type="STRING" id="1278073.MYSTI_00880"/>
<evidence type="ECO:0000256" key="5">
    <source>
        <dbReference type="PROSITE-ProRule" id="PRU10141"/>
    </source>
</evidence>
<keyword evidence="7" id="KW-0812">Transmembrane</keyword>
<proteinExistence type="predicted"/>
<dbReference type="PATRIC" id="fig|1278073.3.peg.918"/>
<dbReference type="GO" id="GO:0005524">
    <property type="term" value="F:ATP binding"/>
    <property type="evidence" value="ECO:0007669"/>
    <property type="project" value="UniProtKB-UniRule"/>
</dbReference>
<dbReference type="Gene3D" id="1.10.510.10">
    <property type="entry name" value="Transferase(Phosphotransferase) domain 1"/>
    <property type="match status" value="1"/>
</dbReference>
<organism evidence="9 10">
    <name type="scientific">Myxococcus stipitatus (strain DSM 14675 / JCM 12634 / Mx s8)</name>
    <dbReference type="NCBI Taxonomy" id="1278073"/>
    <lineage>
        <taxon>Bacteria</taxon>
        <taxon>Pseudomonadati</taxon>
        <taxon>Myxococcota</taxon>
        <taxon>Myxococcia</taxon>
        <taxon>Myxococcales</taxon>
        <taxon>Cystobacterineae</taxon>
        <taxon>Myxococcaceae</taxon>
        <taxon>Myxococcus</taxon>
    </lineage>
</organism>
<feature type="compositionally biased region" description="Basic and acidic residues" evidence="6">
    <location>
        <begin position="358"/>
        <end position="376"/>
    </location>
</feature>
<dbReference type="GO" id="GO:0004674">
    <property type="term" value="F:protein serine/threonine kinase activity"/>
    <property type="evidence" value="ECO:0007669"/>
    <property type="project" value="UniProtKB-KW"/>
</dbReference>
<dbReference type="AlphaFoldDB" id="L7U6X1"/>
<evidence type="ECO:0000256" key="2">
    <source>
        <dbReference type="ARBA" id="ARBA00022741"/>
    </source>
</evidence>
<keyword evidence="4 5" id="KW-0067">ATP-binding</keyword>
<evidence type="ECO:0000313" key="10">
    <source>
        <dbReference type="Proteomes" id="UP000011131"/>
    </source>
</evidence>
<dbReference type="SMART" id="SM00220">
    <property type="entry name" value="S_TKc"/>
    <property type="match status" value="1"/>
</dbReference>